<accession>A0A4R2P2S9</accession>
<dbReference type="GO" id="GO:1901135">
    <property type="term" value="P:carbohydrate derivative metabolic process"/>
    <property type="evidence" value="ECO:0007669"/>
    <property type="project" value="InterPro"/>
</dbReference>
<dbReference type="InterPro" id="IPR009057">
    <property type="entry name" value="Homeodomain-like_sf"/>
</dbReference>
<dbReference type="PANTHER" id="PTHR30514:SF18">
    <property type="entry name" value="RPIR-FAMILY TRANSCRIPTIONAL REGULATOR"/>
    <property type="match status" value="1"/>
</dbReference>
<reference evidence="6 7" key="1">
    <citation type="submission" date="2019-03" db="EMBL/GenBank/DDBJ databases">
        <title>Genomic Encyclopedia of Type Strains, Phase IV (KMG-IV): sequencing the most valuable type-strain genomes for metagenomic binning, comparative biology and taxonomic classification.</title>
        <authorList>
            <person name="Goeker M."/>
        </authorList>
    </citation>
    <scope>NUCLEOTIDE SEQUENCE [LARGE SCALE GENOMIC DNA]</scope>
    <source>
        <strain evidence="6 7">DSM 19377</strain>
    </source>
</reference>
<dbReference type="InterPro" id="IPR036388">
    <property type="entry name" value="WH-like_DNA-bd_sf"/>
</dbReference>
<feature type="domain" description="SIS" evidence="5">
    <location>
        <begin position="126"/>
        <end position="262"/>
    </location>
</feature>
<sequence>MNHNVYHSIAEKLPTMSKSHKKIAKFILENTNTVPFFTVAKMAKKAEVSEATVVRFAVQLGYSGYPELQQHMQNSVQQQLTTVERLQMSSQVYEGKEQGIYDIFQDDIENIKTTMGKLDISAFNNAVNAILNAKKVYISANRSAASLGVFLQYYLNIVLENTELIRSVEELPEQLYKLDSRDVVFGISFARYSSSTVKTMAFAKKQGAKTIVLTDNLLSPLVPNSDIVLTAASQVPTFIDSFAAPLSLINALVTHVGKERINDVDCHLEKMEEIWEQLGIFYQKGHEESNES</sequence>
<dbReference type="PROSITE" id="PS51464">
    <property type="entry name" value="SIS"/>
    <property type="match status" value="1"/>
</dbReference>
<keyword evidence="7" id="KW-1185">Reference proteome</keyword>
<dbReference type="Pfam" id="PF01380">
    <property type="entry name" value="SIS"/>
    <property type="match status" value="1"/>
</dbReference>
<comment type="caution">
    <text evidence="6">The sequence shown here is derived from an EMBL/GenBank/DDBJ whole genome shotgun (WGS) entry which is preliminary data.</text>
</comment>
<evidence type="ECO:0000256" key="2">
    <source>
        <dbReference type="ARBA" id="ARBA00023125"/>
    </source>
</evidence>
<evidence type="ECO:0000313" key="7">
    <source>
        <dbReference type="Proteomes" id="UP000295416"/>
    </source>
</evidence>
<dbReference type="InterPro" id="IPR000281">
    <property type="entry name" value="HTH_RpiR"/>
</dbReference>
<evidence type="ECO:0000313" key="6">
    <source>
        <dbReference type="EMBL" id="TCP29000.1"/>
    </source>
</evidence>
<name>A0A4R2P2S9_9BACL</name>
<dbReference type="OrthoDB" id="2930at2"/>
<dbReference type="RefSeq" id="WP_132746114.1">
    <property type="nucleotide sequence ID" value="NZ_SLXK01000013.1"/>
</dbReference>
<dbReference type="GO" id="GO:0003677">
    <property type="term" value="F:DNA binding"/>
    <property type="evidence" value="ECO:0007669"/>
    <property type="project" value="UniProtKB-KW"/>
</dbReference>
<dbReference type="Pfam" id="PF01418">
    <property type="entry name" value="HTH_6"/>
    <property type="match status" value="1"/>
</dbReference>
<dbReference type="EMBL" id="SLXK01000013">
    <property type="protein sequence ID" value="TCP29000.1"/>
    <property type="molecule type" value="Genomic_DNA"/>
</dbReference>
<gene>
    <name evidence="6" type="ORF">EV207_11333</name>
</gene>
<dbReference type="SUPFAM" id="SSF53697">
    <property type="entry name" value="SIS domain"/>
    <property type="match status" value="1"/>
</dbReference>
<dbReference type="Gene3D" id="3.40.50.10490">
    <property type="entry name" value="Glucose-6-phosphate isomerase like protein, domain 1"/>
    <property type="match status" value="1"/>
</dbReference>
<dbReference type="GO" id="GO:0003700">
    <property type="term" value="F:DNA-binding transcription factor activity"/>
    <property type="evidence" value="ECO:0007669"/>
    <property type="project" value="InterPro"/>
</dbReference>
<dbReference type="PROSITE" id="PS51071">
    <property type="entry name" value="HTH_RPIR"/>
    <property type="match status" value="1"/>
</dbReference>
<dbReference type="InterPro" id="IPR047640">
    <property type="entry name" value="RpiR-like"/>
</dbReference>
<dbReference type="PANTHER" id="PTHR30514">
    <property type="entry name" value="GLUCOKINASE"/>
    <property type="match status" value="1"/>
</dbReference>
<dbReference type="InterPro" id="IPR035472">
    <property type="entry name" value="RpiR-like_SIS"/>
</dbReference>
<protein>
    <submittedName>
        <fullName evidence="6">RpiR family transcriptional regulator</fullName>
    </submittedName>
</protein>
<dbReference type="InterPro" id="IPR001347">
    <property type="entry name" value="SIS_dom"/>
</dbReference>
<dbReference type="AlphaFoldDB" id="A0A4R2P2S9"/>
<organism evidence="6 7">
    <name type="scientific">Scopulibacillus darangshiensis</name>
    <dbReference type="NCBI Taxonomy" id="442528"/>
    <lineage>
        <taxon>Bacteria</taxon>
        <taxon>Bacillati</taxon>
        <taxon>Bacillota</taxon>
        <taxon>Bacilli</taxon>
        <taxon>Bacillales</taxon>
        <taxon>Sporolactobacillaceae</taxon>
        <taxon>Scopulibacillus</taxon>
    </lineage>
</organism>
<evidence type="ECO:0000259" key="5">
    <source>
        <dbReference type="PROSITE" id="PS51464"/>
    </source>
</evidence>
<dbReference type="GO" id="GO:0097367">
    <property type="term" value="F:carbohydrate derivative binding"/>
    <property type="evidence" value="ECO:0007669"/>
    <property type="project" value="InterPro"/>
</dbReference>
<evidence type="ECO:0000256" key="3">
    <source>
        <dbReference type="ARBA" id="ARBA00023163"/>
    </source>
</evidence>
<proteinExistence type="predicted"/>
<feature type="domain" description="HTH rpiR-type" evidence="4">
    <location>
        <begin position="3"/>
        <end position="79"/>
    </location>
</feature>
<evidence type="ECO:0000259" key="4">
    <source>
        <dbReference type="PROSITE" id="PS51071"/>
    </source>
</evidence>
<dbReference type="InterPro" id="IPR046348">
    <property type="entry name" value="SIS_dom_sf"/>
</dbReference>
<keyword evidence="3" id="KW-0804">Transcription</keyword>
<evidence type="ECO:0000256" key="1">
    <source>
        <dbReference type="ARBA" id="ARBA00023015"/>
    </source>
</evidence>
<keyword evidence="2" id="KW-0238">DNA-binding</keyword>
<dbReference type="Proteomes" id="UP000295416">
    <property type="component" value="Unassembled WGS sequence"/>
</dbReference>
<dbReference type="SUPFAM" id="SSF46689">
    <property type="entry name" value="Homeodomain-like"/>
    <property type="match status" value="1"/>
</dbReference>
<dbReference type="Gene3D" id="1.10.10.10">
    <property type="entry name" value="Winged helix-like DNA-binding domain superfamily/Winged helix DNA-binding domain"/>
    <property type="match status" value="1"/>
</dbReference>
<dbReference type="CDD" id="cd05013">
    <property type="entry name" value="SIS_RpiR"/>
    <property type="match status" value="1"/>
</dbReference>
<keyword evidence="1" id="KW-0805">Transcription regulation</keyword>